<evidence type="ECO:0000256" key="6">
    <source>
        <dbReference type="ARBA" id="ARBA00023303"/>
    </source>
</evidence>
<evidence type="ECO:0000256" key="10">
    <source>
        <dbReference type="HAMAP-Rule" id="MF_00454"/>
    </source>
</evidence>
<keyword evidence="10" id="KW-0915">Sodium</keyword>
<dbReference type="HAMAP" id="MF_00454">
    <property type="entry name" value="FluC"/>
    <property type="match status" value="1"/>
</dbReference>
<keyword evidence="4 10" id="KW-1133">Transmembrane helix</keyword>
<keyword evidence="5 10" id="KW-0472">Membrane</keyword>
<protein>
    <recommendedName>
        <fullName evidence="10">Fluoride-specific ion channel FluC</fullName>
    </recommendedName>
</protein>
<evidence type="ECO:0000313" key="12">
    <source>
        <dbReference type="Proteomes" id="UP001296943"/>
    </source>
</evidence>
<dbReference type="PROSITE" id="PS51257">
    <property type="entry name" value="PROKAR_LIPOPROTEIN"/>
    <property type="match status" value="1"/>
</dbReference>
<comment type="activity regulation">
    <text evidence="10">Na(+) is not transported, but it plays an essential structural role and its presence is essential for fluoride channel function.</text>
</comment>
<keyword evidence="10" id="KW-0406">Ion transport</keyword>
<dbReference type="PANTHER" id="PTHR28259:SF1">
    <property type="entry name" value="FLUORIDE EXPORT PROTEIN 1-RELATED"/>
    <property type="match status" value="1"/>
</dbReference>
<organism evidence="11 12">
    <name type="scientific">Aquibacillus albus</name>
    <dbReference type="NCBI Taxonomy" id="1168171"/>
    <lineage>
        <taxon>Bacteria</taxon>
        <taxon>Bacillati</taxon>
        <taxon>Bacillota</taxon>
        <taxon>Bacilli</taxon>
        <taxon>Bacillales</taxon>
        <taxon>Bacillaceae</taxon>
        <taxon>Aquibacillus</taxon>
    </lineage>
</organism>
<keyword evidence="10" id="KW-0813">Transport</keyword>
<dbReference type="EMBL" id="JAFBDR010000006">
    <property type="protein sequence ID" value="MBM7570997.1"/>
    <property type="molecule type" value="Genomic_DNA"/>
</dbReference>
<feature type="binding site" evidence="10">
    <location>
        <position position="77"/>
    </location>
    <ligand>
        <name>Na(+)</name>
        <dbReference type="ChEBI" id="CHEBI:29101"/>
        <note>structural</note>
    </ligand>
</feature>
<dbReference type="PANTHER" id="PTHR28259">
    <property type="entry name" value="FLUORIDE EXPORT PROTEIN 1-RELATED"/>
    <property type="match status" value="1"/>
</dbReference>
<name>A0ABS2MYP1_9BACI</name>
<evidence type="ECO:0000256" key="4">
    <source>
        <dbReference type="ARBA" id="ARBA00022989"/>
    </source>
</evidence>
<reference evidence="11 12" key="1">
    <citation type="submission" date="2021-01" db="EMBL/GenBank/DDBJ databases">
        <title>Genomic Encyclopedia of Type Strains, Phase IV (KMG-IV): sequencing the most valuable type-strain genomes for metagenomic binning, comparative biology and taxonomic classification.</title>
        <authorList>
            <person name="Goeker M."/>
        </authorList>
    </citation>
    <scope>NUCLEOTIDE SEQUENCE [LARGE SCALE GENOMIC DNA]</scope>
    <source>
        <strain evidence="11 12">DSM 23711</strain>
    </source>
</reference>
<keyword evidence="10" id="KW-0479">Metal-binding</keyword>
<keyword evidence="6 10" id="KW-0407">Ion channel</keyword>
<evidence type="ECO:0000256" key="7">
    <source>
        <dbReference type="ARBA" id="ARBA00035120"/>
    </source>
</evidence>
<keyword evidence="12" id="KW-1185">Reference proteome</keyword>
<dbReference type="Proteomes" id="UP001296943">
    <property type="component" value="Unassembled WGS sequence"/>
</dbReference>
<dbReference type="InterPro" id="IPR003691">
    <property type="entry name" value="FluC"/>
</dbReference>
<feature type="transmembrane region" description="Helical" evidence="10">
    <location>
        <begin position="67"/>
        <end position="85"/>
    </location>
</feature>
<accession>A0ABS2MYP1</accession>
<gene>
    <name evidence="10" type="primary">fluC</name>
    <name evidence="10" type="synonym">crcB</name>
    <name evidence="11" type="ORF">JOC48_001477</name>
</gene>
<feature type="binding site" evidence="10">
    <location>
        <position position="80"/>
    </location>
    <ligand>
        <name>Na(+)</name>
        <dbReference type="ChEBI" id="CHEBI:29101"/>
        <note>structural</note>
    </ligand>
</feature>
<keyword evidence="2 10" id="KW-1003">Cell membrane</keyword>
<comment type="caution">
    <text evidence="11">The sequence shown here is derived from an EMBL/GenBank/DDBJ whole genome shotgun (WGS) entry which is preliminary data.</text>
</comment>
<comment type="catalytic activity">
    <reaction evidence="8">
        <text>fluoride(in) = fluoride(out)</text>
        <dbReference type="Rhea" id="RHEA:76159"/>
        <dbReference type="ChEBI" id="CHEBI:17051"/>
    </reaction>
    <physiologicalReaction direction="left-to-right" evidence="8">
        <dbReference type="Rhea" id="RHEA:76160"/>
    </physiologicalReaction>
</comment>
<comment type="subcellular location">
    <subcellularLocation>
        <location evidence="1 10">Cell membrane</location>
        <topology evidence="1 10">Multi-pass membrane protein</topology>
    </subcellularLocation>
</comment>
<evidence type="ECO:0000256" key="8">
    <source>
        <dbReference type="ARBA" id="ARBA00035585"/>
    </source>
</evidence>
<keyword evidence="3 10" id="KW-0812">Transmembrane</keyword>
<evidence type="ECO:0000256" key="5">
    <source>
        <dbReference type="ARBA" id="ARBA00023136"/>
    </source>
</evidence>
<proteinExistence type="inferred from homology"/>
<evidence type="ECO:0000256" key="1">
    <source>
        <dbReference type="ARBA" id="ARBA00004651"/>
    </source>
</evidence>
<evidence type="ECO:0000256" key="9">
    <source>
        <dbReference type="ARBA" id="ARBA00049940"/>
    </source>
</evidence>
<evidence type="ECO:0000256" key="2">
    <source>
        <dbReference type="ARBA" id="ARBA00022475"/>
    </source>
</evidence>
<feature type="transmembrane region" description="Helical" evidence="10">
    <location>
        <begin position="97"/>
        <end position="122"/>
    </location>
</feature>
<dbReference type="Pfam" id="PF02537">
    <property type="entry name" value="CRCB"/>
    <property type="match status" value="1"/>
</dbReference>
<feature type="transmembrane region" description="Helical" evidence="10">
    <location>
        <begin position="37"/>
        <end position="55"/>
    </location>
</feature>
<comment type="function">
    <text evidence="9 10">Fluoride-specific ion channel. Important for reducing fluoride concentration in the cell, thus reducing its toxicity.</text>
</comment>
<comment type="similarity">
    <text evidence="7 10">Belongs to the fluoride channel Fluc/FEX (TC 1.A.43) family.</text>
</comment>
<evidence type="ECO:0000313" key="11">
    <source>
        <dbReference type="EMBL" id="MBM7570997.1"/>
    </source>
</evidence>
<sequence length="129" mass="14229">MPVNNYKQLLFIGVGGACGAVTRYSVTLLIISEGFPFATLFVNLIGCFLLSYLSYSATLKGLIPFHAFVPLTTGFFGSFTTFSAITTETVLLWKDSYILAMIYILSTFFGGLLLCFLGYVMVRKQKESV</sequence>
<evidence type="ECO:0000256" key="3">
    <source>
        <dbReference type="ARBA" id="ARBA00022692"/>
    </source>
</evidence>
<feature type="transmembrane region" description="Helical" evidence="10">
    <location>
        <begin position="9"/>
        <end position="31"/>
    </location>
</feature>
<dbReference type="RefSeq" id="WP_204498402.1">
    <property type="nucleotide sequence ID" value="NZ_JAFBDR010000006.1"/>
</dbReference>